<keyword evidence="2" id="KW-1185">Reference proteome</keyword>
<dbReference type="EMBL" id="VYTZ01000003">
    <property type="protein sequence ID" value="KAA9379687.1"/>
    <property type="molecule type" value="Genomic_DNA"/>
</dbReference>
<protein>
    <submittedName>
        <fullName evidence="1">Uncharacterized protein</fullName>
    </submittedName>
</protein>
<dbReference type="RefSeq" id="WP_150932876.1">
    <property type="nucleotide sequence ID" value="NZ_VYTZ01000003.1"/>
</dbReference>
<proteinExistence type="predicted"/>
<evidence type="ECO:0000313" key="2">
    <source>
        <dbReference type="Proteomes" id="UP000327011"/>
    </source>
</evidence>
<sequence>MNADSITAPAAALPTIPVGVRRDAEALQPVRTAEQRAAILAIAARDGFAFATGNPCSELMAQLRPDYVGPFSFVYYTTDGQIHGARIGIRGTILREVHGPAAHRMNG</sequence>
<dbReference type="AlphaFoldDB" id="A0A5J5K5X1"/>
<dbReference type="Proteomes" id="UP000327011">
    <property type="component" value="Unassembled WGS sequence"/>
</dbReference>
<name>A0A5J5K5X1_9ACTN</name>
<reference evidence="1 2" key="1">
    <citation type="submission" date="2019-09" db="EMBL/GenBank/DDBJ databases">
        <title>Screening of Novel Bioactive Compounds from Soil-Associated.</title>
        <authorList>
            <person name="Gong X."/>
        </authorList>
    </citation>
    <scope>NUCLEOTIDE SEQUENCE [LARGE SCALE GENOMIC DNA]</scope>
    <source>
        <strain evidence="1 2">Gxj-6</strain>
    </source>
</reference>
<accession>A0A5J5K5X1</accession>
<gene>
    <name evidence="1" type="ORF">F5972_08525</name>
</gene>
<comment type="caution">
    <text evidence="1">The sequence shown here is derived from an EMBL/GenBank/DDBJ whole genome shotgun (WGS) entry which is preliminary data.</text>
</comment>
<evidence type="ECO:0000313" key="1">
    <source>
        <dbReference type="EMBL" id="KAA9379687.1"/>
    </source>
</evidence>
<organism evidence="1 2">
    <name type="scientific">Microbispora cellulosiformans</name>
    <dbReference type="NCBI Taxonomy" id="2614688"/>
    <lineage>
        <taxon>Bacteria</taxon>
        <taxon>Bacillati</taxon>
        <taxon>Actinomycetota</taxon>
        <taxon>Actinomycetes</taxon>
        <taxon>Streptosporangiales</taxon>
        <taxon>Streptosporangiaceae</taxon>
        <taxon>Microbispora</taxon>
    </lineage>
</organism>